<protein>
    <submittedName>
        <fullName evidence="1">Uncharacterized protein</fullName>
    </submittedName>
</protein>
<accession>A0A3M7SUC7</accession>
<organism evidence="1 2">
    <name type="scientific">Brachionus plicatilis</name>
    <name type="common">Marine rotifer</name>
    <name type="synonym">Brachionus muelleri</name>
    <dbReference type="NCBI Taxonomy" id="10195"/>
    <lineage>
        <taxon>Eukaryota</taxon>
        <taxon>Metazoa</taxon>
        <taxon>Spiralia</taxon>
        <taxon>Gnathifera</taxon>
        <taxon>Rotifera</taxon>
        <taxon>Eurotatoria</taxon>
        <taxon>Monogononta</taxon>
        <taxon>Pseudotrocha</taxon>
        <taxon>Ploima</taxon>
        <taxon>Brachionidae</taxon>
        <taxon>Brachionus</taxon>
    </lineage>
</organism>
<comment type="caution">
    <text evidence="1">The sequence shown here is derived from an EMBL/GenBank/DDBJ whole genome shotgun (WGS) entry which is preliminary data.</text>
</comment>
<reference evidence="1 2" key="1">
    <citation type="journal article" date="2018" name="Sci. Rep.">
        <title>Genomic signatures of local adaptation to the degree of environmental predictability in rotifers.</title>
        <authorList>
            <person name="Franch-Gras L."/>
            <person name="Hahn C."/>
            <person name="Garcia-Roger E.M."/>
            <person name="Carmona M.J."/>
            <person name="Serra M."/>
            <person name="Gomez A."/>
        </authorList>
    </citation>
    <scope>NUCLEOTIDE SEQUENCE [LARGE SCALE GENOMIC DNA]</scope>
    <source>
        <strain evidence="1">HYR1</strain>
    </source>
</reference>
<proteinExistence type="predicted"/>
<dbReference type="EMBL" id="REGN01000764">
    <property type="protein sequence ID" value="RNA39305.1"/>
    <property type="molecule type" value="Genomic_DNA"/>
</dbReference>
<dbReference type="AlphaFoldDB" id="A0A3M7SUC7"/>
<keyword evidence="2" id="KW-1185">Reference proteome</keyword>
<dbReference type="Proteomes" id="UP000276133">
    <property type="component" value="Unassembled WGS sequence"/>
</dbReference>
<gene>
    <name evidence="1" type="ORF">BpHYR1_048846</name>
</gene>
<name>A0A3M7SUC7_BRAPC</name>
<evidence type="ECO:0000313" key="1">
    <source>
        <dbReference type="EMBL" id="RNA39305.1"/>
    </source>
</evidence>
<sequence>MEADQVGPLFYSQINKKKQELFIKKYKPAFAVPGQSVTLSSWKGTPAAEKIKRVNSARPRPLKYVNLYDGILFWFLENPVKPTLIPKCLIIN</sequence>
<evidence type="ECO:0000313" key="2">
    <source>
        <dbReference type="Proteomes" id="UP000276133"/>
    </source>
</evidence>